<organism evidence="2">
    <name type="scientific">Panicum hallii</name>
    <dbReference type="NCBI Taxonomy" id="206008"/>
    <lineage>
        <taxon>Eukaryota</taxon>
        <taxon>Viridiplantae</taxon>
        <taxon>Streptophyta</taxon>
        <taxon>Embryophyta</taxon>
        <taxon>Tracheophyta</taxon>
        <taxon>Spermatophyta</taxon>
        <taxon>Magnoliopsida</taxon>
        <taxon>Liliopsida</taxon>
        <taxon>Poales</taxon>
        <taxon>Poaceae</taxon>
        <taxon>PACMAD clade</taxon>
        <taxon>Panicoideae</taxon>
        <taxon>Panicodae</taxon>
        <taxon>Paniceae</taxon>
        <taxon>Panicinae</taxon>
        <taxon>Panicum</taxon>
        <taxon>Panicum sect. Panicum</taxon>
    </lineage>
</organism>
<proteinExistence type="predicted"/>
<evidence type="ECO:0000313" key="2">
    <source>
        <dbReference type="EMBL" id="PVH65823.1"/>
    </source>
</evidence>
<name>A0A2T8KUG8_9POAL</name>
<feature type="region of interest" description="Disordered" evidence="1">
    <location>
        <begin position="1"/>
        <end position="26"/>
    </location>
</feature>
<dbReference type="AlphaFoldDB" id="A0A2T8KUG8"/>
<dbReference type="EMBL" id="CM008046">
    <property type="protein sequence ID" value="PVH65823.1"/>
    <property type="molecule type" value="Genomic_DNA"/>
</dbReference>
<gene>
    <name evidence="2" type="ORF">PAHAL_1G085100</name>
</gene>
<reference evidence="2" key="1">
    <citation type="submission" date="2018-04" db="EMBL/GenBank/DDBJ databases">
        <title>WGS assembly of Panicum hallii.</title>
        <authorList>
            <person name="Lovell J."/>
            <person name="Jenkins J."/>
            <person name="Lowry D."/>
            <person name="Mamidi S."/>
            <person name="Sreedasyam A."/>
            <person name="Weng X."/>
            <person name="Barry K."/>
            <person name="Bonette J."/>
            <person name="Campitelli B."/>
            <person name="Daum C."/>
            <person name="Gordon S."/>
            <person name="Gould B."/>
            <person name="Lipzen A."/>
            <person name="Macqueen A."/>
            <person name="Palacio-Mejia J."/>
            <person name="Plott C."/>
            <person name="Shakirov E."/>
            <person name="Shu S."/>
            <person name="Yoshinaga Y."/>
            <person name="Zane M."/>
            <person name="Rokhsar D."/>
            <person name="Grimwood J."/>
            <person name="Schmutz J."/>
            <person name="Juenger T."/>
        </authorList>
    </citation>
    <scope>NUCLEOTIDE SEQUENCE [LARGE SCALE GENOMIC DNA]</scope>
    <source>
        <strain evidence="2">FIL2</strain>
    </source>
</reference>
<protein>
    <submittedName>
        <fullName evidence="2">Uncharacterized protein</fullName>
    </submittedName>
</protein>
<evidence type="ECO:0000256" key="1">
    <source>
        <dbReference type="SAM" id="MobiDB-lite"/>
    </source>
</evidence>
<accession>A0A2T8KUG8</accession>
<dbReference type="Gramene" id="PVH65823">
    <property type="protein sequence ID" value="PVH65823"/>
    <property type="gene ID" value="PAHAL_1G085100"/>
</dbReference>
<sequence length="75" mass="8476">MTSVERSAGGRHRRQWDSSESMSESSKIKLRFCVRQFFCRRLLSTCYCCQTLPKFPLAGGNIKCAGTSAAKRCCF</sequence>
<dbReference type="Proteomes" id="UP000243499">
    <property type="component" value="Chromosome 1"/>
</dbReference>